<dbReference type="InterPro" id="IPR027417">
    <property type="entry name" value="P-loop_NTPase"/>
</dbReference>
<dbReference type="OrthoDB" id="27015at2157"/>
<dbReference type="GO" id="GO:0005524">
    <property type="term" value="F:ATP binding"/>
    <property type="evidence" value="ECO:0007669"/>
    <property type="project" value="UniProtKB-KW"/>
</dbReference>
<dbReference type="Proteomes" id="UP000199259">
    <property type="component" value="Unassembled WGS sequence"/>
</dbReference>
<protein>
    <submittedName>
        <fullName evidence="4">RecA-superfamily ATPase, KaiC/GvpD/RAD55 family</fullName>
    </submittedName>
</protein>
<name>A0A7Z7AYG6_9EURY</name>
<comment type="caution">
    <text evidence="4">The sequence shown here is derived from an EMBL/GenBank/DDBJ whole genome shotgun (WGS) entry which is preliminary data.</text>
</comment>
<evidence type="ECO:0000313" key="4">
    <source>
        <dbReference type="EMBL" id="SDG22196.1"/>
    </source>
</evidence>
<dbReference type="RefSeq" id="WP_091710739.1">
    <property type="nucleotide sequence ID" value="NZ_FNCA01000009.1"/>
</dbReference>
<reference evidence="4 5" key="1">
    <citation type="submission" date="2016-10" db="EMBL/GenBank/DDBJ databases">
        <authorList>
            <person name="Varghese N."/>
            <person name="Submissions S."/>
        </authorList>
    </citation>
    <scope>NUCLEOTIDE SEQUENCE [LARGE SCALE GENOMIC DNA]</scope>
    <source>
        <strain evidence="4 5">PL 12/M</strain>
    </source>
</reference>
<evidence type="ECO:0000256" key="2">
    <source>
        <dbReference type="ARBA" id="ARBA00022840"/>
    </source>
</evidence>
<dbReference type="EMBL" id="FNCA01000009">
    <property type="protein sequence ID" value="SDG22196.1"/>
    <property type="molecule type" value="Genomic_DNA"/>
</dbReference>
<feature type="domain" description="KaiC" evidence="3">
    <location>
        <begin position="1"/>
        <end position="232"/>
    </location>
</feature>
<evidence type="ECO:0000313" key="5">
    <source>
        <dbReference type="Proteomes" id="UP000199259"/>
    </source>
</evidence>
<dbReference type="InterPro" id="IPR014774">
    <property type="entry name" value="KaiC-like_dom"/>
</dbReference>
<dbReference type="AlphaFoldDB" id="A0A7Z7AYG6"/>
<sequence length="232" mass="26698">MRFIDTIEGLNKVFQTDIPRNSVVLITGAPGTLKSGLTFSILSKYLEGADEYGLYITLEESKANHIRNMEHMGVKLTERLGILDYSDYRLQFDEYTQDLISTIETQIMQYKRKWGDKFSCVALDSLGALYSLMEESDDEMRKRLYHLFEPLRRENLTSFIIFENFNTLDTHQSQSGIEGYLTDGIIELGIASKQNVSYRFIRVLKMRATTHSMDPWVVTVSDEGLKIYKGVS</sequence>
<dbReference type="PANTHER" id="PTHR43637">
    <property type="entry name" value="UPF0273 PROTEIN TM_0370"/>
    <property type="match status" value="1"/>
</dbReference>
<dbReference type="Gene3D" id="3.40.50.300">
    <property type="entry name" value="P-loop containing nucleotide triphosphate hydrolases"/>
    <property type="match status" value="1"/>
</dbReference>
<proteinExistence type="predicted"/>
<accession>A0A7Z7AYG6</accession>
<gene>
    <name evidence="4" type="ORF">SAMN04488589_2459</name>
</gene>
<dbReference type="Pfam" id="PF06745">
    <property type="entry name" value="ATPase"/>
    <property type="match status" value="1"/>
</dbReference>
<organism evidence="4 5">
    <name type="scientific">Methanolobus vulcani</name>
    <dbReference type="NCBI Taxonomy" id="38026"/>
    <lineage>
        <taxon>Archaea</taxon>
        <taxon>Methanobacteriati</taxon>
        <taxon>Methanobacteriota</taxon>
        <taxon>Stenosarchaea group</taxon>
        <taxon>Methanomicrobia</taxon>
        <taxon>Methanosarcinales</taxon>
        <taxon>Methanosarcinaceae</taxon>
        <taxon>Methanolobus</taxon>
    </lineage>
</organism>
<evidence type="ECO:0000259" key="3">
    <source>
        <dbReference type="PROSITE" id="PS51146"/>
    </source>
</evidence>
<keyword evidence="2" id="KW-0067">ATP-binding</keyword>
<evidence type="ECO:0000256" key="1">
    <source>
        <dbReference type="ARBA" id="ARBA00022741"/>
    </source>
</evidence>
<keyword evidence="5" id="KW-1185">Reference proteome</keyword>
<dbReference type="InterPro" id="IPR010624">
    <property type="entry name" value="KaiC_dom"/>
</dbReference>
<dbReference type="PROSITE" id="PS51146">
    <property type="entry name" value="KAIC"/>
    <property type="match status" value="1"/>
</dbReference>
<keyword evidence="1" id="KW-0547">Nucleotide-binding</keyword>
<dbReference type="SUPFAM" id="SSF52540">
    <property type="entry name" value="P-loop containing nucleoside triphosphate hydrolases"/>
    <property type="match status" value="1"/>
</dbReference>